<feature type="compositionally biased region" description="Low complexity" evidence="1">
    <location>
        <begin position="56"/>
        <end position="65"/>
    </location>
</feature>
<dbReference type="AlphaFoldDB" id="A0A0B7MTA6"/>
<organism evidence="2 3">
    <name type="scientific">Parasitella parasitica</name>
    <dbReference type="NCBI Taxonomy" id="35722"/>
    <lineage>
        <taxon>Eukaryota</taxon>
        <taxon>Fungi</taxon>
        <taxon>Fungi incertae sedis</taxon>
        <taxon>Mucoromycota</taxon>
        <taxon>Mucoromycotina</taxon>
        <taxon>Mucoromycetes</taxon>
        <taxon>Mucorales</taxon>
        <taxon>Mucorineae</taxon>
        <taxon>Mucoraceae</taxon>
        <taxon>Parasitella</taxon>
    </lineage>
</organism>
<name>A0A0B7MTA6_9FUNG</name>
<feature type="compositionally biased region" description="Pro residues" evidence="1">
    <location>
        <begin position="39"/>
        <end position="55"/>
    </location>
</feature>
<dbReference type="OrthoDB" id="2270388at2759"/>
<proteinExistence type="predicted"/>
<feature type="compositionally biased region" description="Low complexity" evidence="1">
    <location>
        <begin position="25"/>
        <end position="37"/>
    </location>
</feature>
<reference evidence="2 3" key="1">
    <citation type="submission" date="2014-09" db="EMBL/GenBank/DDBJ databases">
        <authorList>
            <person name="Ellenberger Sabrina"/>
        </authorList>
    </citation>
    <scope>NUCLEOTIDE SEQUENCE [LARGE SCALE GENOMIC DNA]</scope>
    <source>
        <strain evidence="2 3">CBS 412.66</strain>
    </source>
</reference>
<dbReference type="EMBL" id="LN721303">
    <property type="protein sequence ID" value="CEP09251.1"/>
    <property type="molecule type" value="Genomic_DNA"/>
</dbReference>
<evidence type="ECO:0000313" key="3">
    <source>
        <dbReference type="Proteomes" id="UP000054107"/>
    </source>
</evidence>
<evidence type="ECO:0000313" key="2">
    <source>
        <dbReference type="EMBL" id="CEP09251.1"/>
    </source>
</evidence>
<sequence length="171" mass="18933">MLLVQPLKIDDINIVIKDDEDETEQQPQLQQAQSTVQLPPAPPQAQISLPPPHLPPNALSPSPIDLIDDDELLAILGLPVSSVSSSATSTTVNSPVNESSLLDWEDMPELSEGEEDYSFSVADLTLQVPPTNKRKFDDDIFAQYDFVEANPFTKRLCKQQQLPQNPFLQPC</sequence>
<dbReference type="Proteomes" id="UP000054107">
    <property type="component" value="Unassembled WGS sequence"/>
</dbReference>
<feature type="region of interest" description="Disordered" evidence="1">
    <location>
        <begin position="18"/>
        <end position="65"/>
    </location>
</feature>
<protein>
    <submittedName>
        <fullName evidence="2">Uncharacterized protein</fullName>
    </submittedName>
</protein>
<gene>
    <name evidence="2" type="primary">PARPA_02728.1 scaffold 5218</name>
</gene>
<keyword evidence="3" id="KW-1185">Reference proteome</keyword>
<evidence type="ECO:0000256" key="1">
    <source>
        <dbReference type="SAM" id="MobiDB-lite"/>
    </source>
</evidence>
<accession>A0A0B7MTA6</accession>